<gene>
    <name evidence="2" type="ORF">KC19_VG318800</name>
</gene>
<feature type="region of interest" description="Disordered" evidence="1">
    <location>
        <begin position="171"/>
        <end position="204"/>
    </location>
</feature>
<protein>
    <submittedName>
        <fullName evidence="2">Uncharacterized protein</fullName>
    </submittedName>
</protein>
<organism evidence="2 3">
    <name type="scientific">Ceratodon purpureus</name>
    <name type="common">Fire moss</name>
    <name type="synonym">Dicranum purpureum</name>
    <dbReference type="NCBI Taxonomy" id="3225"/>
    <lineage>
        <taxon>Eukaryota</taxon>
        <taxon>Viridiplantae</taxon>
        <taxon>Streptophyta</taxon>
        <taxon>Embryophyta</taxon>
        <taxon>Bryophyta</taxon>
        <taxon>Bryophytina</taxon>
        <taxon>Bryopsida</taxon>
        <taxon>Dicranidae</taxon>
        <taxon>Pseudoditrichales</taxon>
        <taxon>Ditrichaceae</taxon>
        <taxon>Ceratodon</taxon>
    </lineage>
</organism>
<dbReference type="AlphaFoldDB" id="A0A8T0HVP4"/>
<comment type="caution">
    <text evidence="2">The sequence shown here is derived from an EMBL/GenBank/DDBJ whole genome shotgun (WGS) entry which is preliminary data.</text>
</comment>
<feature type="compositionally biased region" description="Acidic residues" evidence="1">
    <location>
        <begin position="179"/>
        <end position="188"/>
    </location>
</feature>
<reference evidence="2" key="1">
    <citation type="submission" date="2020-06" db="EMBL/GenBank/DDBJ databases">
        <title>WGS assembly of Ceratodon purpureus strain R40.</title>
        <authorList>
            <person name="Carey S.B."/>
            <person name="Jenkins J."/>
            <person name="Shu S."/>
            <person name="Lovell J.T."/>
            <person name="Sreedasyam A."/>
            <person name="Maumus F."/>
            <person name="Tiley G.P."/>
            <person name="Fernandez-Pozo N."/>
            <person name="Barry K."/>
            <person name="Chen C."/>
            <person name="Wang M."/>
            <person name="Lipzen A."/>
            <person name="Daum C."/>
            <person name="Saski C.A."/>
            <person name="Payton A.C."/>
            <person name="Mcbreen J.C."/>
            <person name="Conrad R.E."/>
            <person name="Kollar L.M."/>
            <person name="Olsson S."/>
            <person name="Huttunen S."/>
            <person name="Landis J.B."/>
            <person name="Wickett N.J."/>
            <person name="Johnson M.G."/>
            <person name="Rensing S.A."/>
            <person name="Grimwood J."/>
            <person name="Schmutz J."/>
            <person name="Mcdaniel S.F."/>
        </authorList>
    </citation>
    <scope>NUCLEOTIDE SEQUENCE</scope>
    <source>
        <strain evidence="2">R40</strain>
    </source>
</reference>
<accession>A0A8T0HVP4</accession>
<evidence type="ECO:0000313" key="3">
    <source>
        <dbReference type="Proteomes" id="UP000822688"/>
    </source>
</evidence>
<dbReference type="EMBL" id="CM026426">
    <property type="protein sequence ID" value="KAG0575104.1"/>
    <property type="molecule type" value="Genomic_DNA"/>
</dbReference>
<sequence>MYYRDNLVCGHVLSNRLLILGFLYPFPTMEGIAASGGVVEGPWRDDCRNHRSRLSPWLEECIMLEFHENAHGVHEICECRCGRCYQLSWPRQPQNCKCEDWKRGRYLTLKDRIRTRRMRCRCNLAKHVSWGAWFCHRCTEVCEMSATMALVRKREAPESVLTDLEYRMNQRYTTNDTESGTEDIDTESETTYPSKSDSETDYEM</sequence>
<name>A0A8T0HVP4_CERPU</name>
<evidence type="ECO:0000256" key="1">
    <source>
        <dbReference type="SAM" id="MobiDB-lite"/>
    </source>
</evidence>
<proteinExistence type="predicted"/>
<keyword evidence="3" id="KW-1185">Reference proteome</keyword>
<dbReference type="Proteomes" id="UP000822688">
    <property type="component" value="Chromosome V"/>
</dbReference>
<evidence type="ECO:0000313" key="2">
    <source>
        <dbReference type="EMBL" id="KAG0575104.1"/>
    </source>
</evidence>